<protein>
    <submittedName>
        <fullName evidence="1">Uncharacterized protein</fullName>
    </submittedName>
</protein>
<evidence type="ECO:0000313" key="2">
    <source>
        <dbReference type="Proteomes" id="UP000023435"/>
    </source>
</evidence>
<dbReference type="EMBL" id="JAJA02000001">
    <property type="protein sequence ID" value="KWS07098.1"/>
    <property type="molecule type" value="Genomic_DNA"/>
</dbReference>
<organism evidence="1 2">
    <name type="scientific">Lysobacter capsici AZ78</name>
    <dbReference type="NCBI Taxonomy" id="1444315"/>
    <lineage>
        <taxon>Bacteria</taxon>
        <taxon>Pseudomonadati</taxon>
        <taxon>Pseudomonadota</taxon>
        <taxon>Gammaproteobacteria</taxon>
        <taxon>Lysobacterales</taxon>
        <taxon>Lysobacteraceae</taxon>
        <taxon>Lysobacter</taxon>
    </lineage>
</organism>
<proteinExistence type="predicted"/>
<name>A0A120AI30_9GAMM</name>
<accession>A0A120AI30</accession>
<reference evidence="1 2" key="1">
    <citation type="journal article" date="2014" name="Genome Announc.">
        <title>Draft Genome Sequence of Lysobacter capsici AZ78, a Bacterium Antagonistic to Plant-Pathogenic Oomycetes.</title>
        <authorList>
            <person name="Puopolo G."/>
            <person name="Sonego P."/>
            <person name="Engelen K."/>
            <person name="Pertot I."/>
        </authorList>
    </citation>
    <scope>NUCLEOTIDE SEQUENCE [LARGE SCALE GENOMIC DNA]</scope>
    <source>
        <strain evidence="1 2">AZ78</strain>
    </source>
</reference>
<keyword evidence="2" id="KW-1185">Reference proteome</keyword>
<dbReference type="Proteomes" id="UP000023435">
    <property type="component" value="Unassembled WGS sequence"/>
</dbReference>
<comment type="caution">
    <text evidence="1">The sequence shown here is derived from an EMBL/GenBank/DDBJ whole genome shotgun (WGS) entry which is preliminary data.</text>
</comment>
<gene>
    <name evidence="1" type="ORF">AZ78_4658</name>
</gene>
<dbReference type="AlphaFoldDB" id="A0A120AI30"/>
<sequence>MNAIAGQYFHRKLQVVRDRRETLRAGTTGRWIASDSGSAP</sequence>
<evidence type="ECO:0000313" key="1">
    <source>
        <dbReference type="EMBL" id="KWS07098.1"/>
    </source>
</evidence>